<keyword evidence="1" id="KW-0472">Membrane</keyword>
<evidence type="ECO:0000256" key="1">
    <source>
        <dbReference type="SAM" id="Phobius"/>
    </source>
</evidence>
<evidence type="ECO:0000313" key="3">
    <source>
        <dbReference type="Proteomes" id="UP000245609"/>
    </source>
</evidence>
<evidence type="ECO:0000313" key="2">
    <source>
        <dbReference type="EMBL" id="PVU92882.1"/>
    </source>
</evidence>
<keyword evidence="1" id="KW-0812">Transmembrane</keyword>
<keyword evidence="3" id="KW-1185">Reference proteome</keyword>
<reference evidence="2 3" key="1">
    <citation type="journal article" date="2018" name="MBio">
        <title>Comparative Genomics Reveals the Core Gene Toolbox for the Fungus-Insect Symbiosis.</title>
        <authorList>
            <person name="Wang Y."/>
            <person name="Stata M."/>
            <person name="Wang W."/>
            <person name="Stajich J.E."/>
            <person name="White M.M."/>
            <person name="Moncalvo J.M."/>
        </authorList>
    </citation>
    <scope>NUCLEOTIDE SEQUENCE [LARGE SCALE GENOMIC DNA]</scope>
    <source>
        <strain evidence="2 3">SC-DP-2</strain>
    </source>
</reference>
<gene>
    <name evidence="2" type="ORF">BB560_006026</name>
</gene>
<protein>
    <submittedName>
        <fullName evidence="2">Uncharacterized protein</fullName>
    </submittedName>
</protein>
<keyword evidence="1" id="KW-1133">Transmembrane helix</keyword>
<dbReference type="EMBL" id="MBFS01002761">
    <property type="protein sequence ID" value="PVU92882.1"/>
    <property type="molecule type" value="Genomic_DNA"/>
</dbReference>
<feature type="non-terminal residue" evidence="2">
    <location>
        <position position="1"/>
    </location>
</feature>
<comment type="caution">
    <text evidence="2">The sequence shown here is derived from an EMBL/GenBank/DDBJ whole genome shotgun (WGS) entry which is preliminary data.</text>
</comment>
<name>A0A2T9YKL0_9FUNG</name>
<organism evidence="2 3">
    <name type="scientific">Smittium megazygosporum</name>
    <dbReference type="NCBI Taxonomy" id="133381"/>
    <lineage>
        <taxon>Eukaryota</taxon>
        <taxon>Fungi</taxon>
        <taxon>Fungi incertae sedis</taxon>
        <taxon>Zoopagomycota</taxon>
        <taxon>Kickxellomycotina</taxon>
        <taxon>Harpellomycetes</taxon>
        <taxon>Harpellales</taxon>
        <taxon>Legeriomycetaceae</taxon>
        <taxon>Smittium</taxon>
    </lineage>
</organism>
<sequence>VIVIVVVELLSWFLTCSLFMIVHSILCLVNAEAIDSGNYRFSVRALGDKKDASAFSQVCPVERSTITTKDMISCKSFDSNINYCSECYITNPCQNKYFYMTFKTSVVNHLNTTFYVAVSDDEKNSYNNGIWFVMPDGGSYSSYIRFLSNGASSNPTYGINLFSAGPKFPYPTDATSFIMYDQTGIYYGVNGVIGVQSTDTARIQNVFNSNKLYIKAGSYSVMIATLSDIQVKCLSTDKCIPYTPIKCGNVPVVTTTSTVQVTSTVDQPCTSSSFFVTTSTVKQTSTLSVTTTSTKTTTGFSTTTQTTTSTLNTVSTTTIYGTIEV</sequence>
<dbReference type="Proteomes" id="UP000245609">
    <property type="component" value="Unassembled WGS sequence"/>
</dbReference>
<dbReference type="STRING" id="133381.A0A2T9YKL0"/>
<feature type="transmembrane region" description="Helical" evidence="1">
    <location>
        <begin position="12"/>
        <end position="31"/>
    </location>
</feature>
<accession>A0A2T9YKL0</accession>
<proteinExistence type="predicted"/>
<dbReference type="AlphaFoldDB" id="A0A2T9YKL0"/>